<reference evidence="3" key="1">
    <citation type="journal article" date="2019" name="Int. J. Syst. Evol. Microbiol.">
        <title>The Global Catalogue of Microorganisms (GCM) 10K type strain sequencing project: providing services to taxonomists for standard genome sequencing and annotation.</title>
        <authorList>
            <consortium name="The Broad Institute Genomics Platform"/>
            <consortium name="The Broad Institute Genome Sequencing Center for Infectious Disease"/>
            <person name="Wu L."/>
            <person name="Ma J."/>
        </authorList>
    </citation>
    <scope>NUCLEOTIDE SEQUENCE [LARGE SCALE GENOMIC DNA]</scope>
    <source>
        <strain evidence="3">ICMP 19430</strain>
    </source>
</reference>
<evidence type="ECO:0000313" key="3">
    <source>
        <dbReference type="Proteomes" id="UP001596484"/>
    </source>
</evidence>
<keyword evidence="3" id="KW-1185">Reference proteome</keyword>
<protein>
    <submittedName>
        <fullName evidence="2">Uncharacterized protein</fullName>
    </submittedName>
</protein>
<sequence>MPRPTMRRLAATVLVSAALTGGLAAGAGTASASPVESLPPAGSVATLSADIAAAVFGGLAELPTGSLRGCNGFCYQQEGDTRSGS</sequence>
<accession>A0ABW2RXZ2</accession>
<gene>
    <name evidence="2" type="ORF">ACFQS9_12535</name>
</gene>
<comment type="caution">
    <text evidence="2">The sequence shown here is derived from an EMBL/GenBank/DDBJ whole genome shotgun (WGS) entry which is preliminary data.</text>
</comment>
<proteinExistence type="predicted"/>
<evidence type="ECO:0000256" key="1">
    <source>
        <dbReference type="SAM" id="SignalP"/>
    </source>
</evidence>
<feature type="signal peptide" evidence="1">
    <location>
        <begin position="1"/>
        <end position="32"/>
    </location>
</feature>
<name>A0ABW2RXZ2_9NOCA</name>
<keyword evidence="1" id="KW-0732">Signal</keyword>
<dbReference type="Proteomes" id="UP001596484">
    <property type="component" value="Unassembled WGS sequence"/>
</dbReference>
<dbReference type="EMBL" id="JBHTCS010000014">
    <property type="protein sequence ID" value="MFC7448717.1"/>
    <property type="molecule type" value="Genomic_DNA"/>
</dbReference>
<evidence type="ECO:0000313" key="2">
    <source>
        <dbReference type="EMBL" id="MFC7448717.1"/>
    </source>
</evidence>
<feature type="chain" id="PRO_5046793226" evidence="1">
    <location>
        <begin position="33"/>
        <end position="85"/>
    </location>
</feature>
<dbReference type="RefSeq" id="WP_378405062.1">
    <property type="nucleotide sequence ID" value="NZ_JBHTCS010000014.1"/>
</dbReference>
<organism evidence="2 3">
    <name type="scientific">Rhodococcus daqingensis</name>
    <dbReference type="NCBI Taxonomy" id="2479363"/>
    <lineage>
        <taxon>Bacteria</taxon>
        <taxon>Bacillati</taxon>
        <taxon>Actinomycetota</taxon>
        <taxon>Actinomycetes</taxon>
        <taxon>Mycobacteriales</taxon>
        <taxon>Nocardiaceae</taxon>
        <taxon>Rhodococcus</taxon>
    </lineage>
</organism>